<accession>A0A550JHM4</accession>
<organism evidence="1 2">
    <name type="scientific">Trichloromonas acetexigens</name>
    <dbReference type="NCBI Taxonomy" id="38815"/>
    <lineage>
        <taxon>Bacteria</taxon>
        <taxon>Pseudomonadati</taxon>
        <taxon>Thermodesulfobacteriota</taxon>
        <taxon>Desulfuromonadia</taxon>
        <taxon>Desulfuromonadales</taxon>
        <taxon>Trichloromonadaceae</taxon>
        <taxon>Trichloromonas</taxon>
    </lineage>
</organism>
<keyword evidence="2" id="KW-1185">Reference proteome</keyword>
<dbReference type="Pfam" id="PF09720">
    <property type="entry name" value="Unstab_antitox"/>
    <property type="match status" value="1"/>
</dbReference>
<comment type="caution">
    <text evidence="1">The sequence shown here is derived from an EMBL/GenBank/DDBJ whole genome shotgun (WGS) entry which is preliminary data.</text>
</comment>
<dbReference type="RefSeq" id="WP_092056947.1">
    <property type="nucleotide sequence ID" value="NZ_FOJJ01000023.1"/>
</dbReference>
<dbReference type="Proteomes" id="UP000317155">
    <property type="component" value="Unassembled WGS sequence"/>
</dbReference>
<dbReference type="InterPro" id="IPR013406">
    <property type="entry name" value="CHP02574_addiction_mod"/>
</dbReference>
<name>A0A550JHM4_9BACT</name>
<dbReference type="EMBL" id="VJVV01000003">
    <property type="protein sequence ID" value="TRO82708.1"/>
    <property type="molecule type" value="Genomic_DNA"/>
</dbReference>
<evidence type="ECO:0000313" key="1">
    <source>
        <dbReference type="EMBL" id="TRO82708.1"/>
    </source>
</evidence>
<protein>
    <submittedName>
        <fullName evidence="1">Addiction module protein</fullName>
    </submittedName>
</protein>
<sequence length="72" mass="8411">MNVALPLDRMTAAEKLQLIEEIWDDLAREPESVPSPDWHGEVLRERERRVAEGKTRFLDIPEAKQCVRDLLK</sequence>
<dbReference type="OrthoDB" id="200227at2"/>
<evidence type="ECO:0000313" key="2">
    <source>
        <dbReference type="Proteomes" id="UP000317155"/>
    </source>
</evidence>
<gene>
    <name evidence="1" type="ORF">FL622_05875</name>
</gene>
<dbReference type="AlphaFoldDB" id="A0A550JHM4"/>
<proteinExistence type="predicted"/>
<reference evidence="1 2" key="1">
    <citation type="submission" date="2019-07" db="EMBL/GenBank/DDBJ databases">
        <title>Insights of Desulfuromonas acetexigens electromicrobiology.</title>
        <authorList>
            <person name="Katuri K."/>
            <person name="Sapireddy V."/>
            <person name="Shaw D.R."/>
            <person name="Saikaly P."/>
        </authorList>
    </citation>
    <scope>NUCLEOTIDE SEQUENCE [LARGE SCALE GENOMIC DNA]</scope>
    <source>
        <strain evidence="1 2">2873</strain>
    </source>
</reference>